<dbReference type="EMBL" id="VBPB01000044">
    <property type="protein sequence ID" value="TMQ73761.1"/>
    <property type="molecule type" value="Genomic_DNA"/>
</dbReference>
<dbReference type="InterPro" id="IPR007165">
    <property type="entry name" value="Phage_holin_4_2"/>
</dbReference>
<keyword evidence="1" id="KW-0812">Transmembrane</keyword>
<reference evidence="2 3" key="1">
    <citation type="journal article" date="2019" name="Nat. Microbiol.">
        <title>Mediterranean grassland soil C-N compound turnover is dependent on rainfall and depth, and is mediated by genomically divergent microorganisms.</title>
        <authorList>
            <person name="Diamond S."/>
            <person name="Andeer P.F."/>
            <person name="Li Z."/>
            <person name="Crits-Christoph A."/>
            <person name="Burstein D."/>
            <person name="Anantharaman K."/>
            <person name="Lane K.R."/>
            <person name="Thomas B.C."/>
            <person name="Pan C."/>
            <person name="Northen T.R."/>
            <person name="Banfield J.F."/>
        </authorList>
    </citation>
    <scope>NUCLEOTIDE SEQUENCE [LARGE SCALE GENOMIC DNA]</scope>
    <source>
        <strain evidence="2">WS_11</strain>
    </source>
</reference>
<sequence length="117" mass="12323">MNTLLYFVVMAAAFMGLSQVLPGFRVTGWVPALFGAVVLAAVNAIVKPILFVLTLPLTLVTLGLFLLVLNALMLQLTAWIVPGLRVGGLGTTIIAALILSAVGMVWKSATKESKAKD</sequence>
<proteinExistence type="predicted"/>
<dbReference type="Pfam" id="PF04020">
    <property type="entry name" value="Phage_holin_4_2"/>
    <property type="match status" value="1"/>
</dbReference>
<dbReference type="PANTHER" id="PTHR37309:SF1">
    <property type="entry name" value="SLR0284 PROTEIN"/>
    <property type="match status" value="1"/>
</dbReference>
<evidence type="ECO:0000313" key="3">
    <source>
        <dbReference type="Proteomes" id="UP000319771"/>
    </source>
</evidence>
<evidence type="ECO:0000313" key="2">
    <source>
        <dbReference type="EMBL" id="TMQ73761.1"/>
    </source>
</evidence>
<feature type="transmembrane region" description="Helical" evidence="1">
    <location>
        <begin position="28"/>
        <end position="46"/>
    </location>
</feature>
<name>A0A538UCX6_UNCEI</name>
<dbReference type="PANTHER" id="PTHR37309">
    <property type="entry name" value="SLR0284 PROTEIN"/>
    <property type="match status" value="1"/>
</dbReference>
<feature type="transmembrane region" description="Helical" evidence="1">
    <location>
        <begin position="53"/>
        <end position="80"/>
    </location>
</feature>
<gene>
    <name evidence="2" type="ORF">E6K81_03060</name>
</gene>
<comment type="caution">
    <text evidence="2">The sequence shown here is derived from an EMBL/GenBank/DDBJ whole genome shotgun (WGS) entry which is preliminary data.</text>
</comment>
<feature type="transmembrane region" description="Helical" evidence="1">
    <location>
        <begin position="86"/>
        <end position="106"/>
    </location>
</feature>
<organism evidence="2 3">
    <name type="scientific">Eiseniibacteriota bacterium</name>
    <dbReference type="NCBI Taxonomy" id="2212470"/>
    <lineage>
        <taxon>Bacteria</taxon>
        <taxon>Candidatus Eiseniibacteriota</taxon>
    </lineage>
</organism>
<keyword evidence="1" id="KW-0472">Membrane</keyword>
<protein>
    <submittedName>
        <fullName evidence="2">Phage holin family protein</fullName>
    </submittedName>
</protein>
<evidence type="ECO:0000256" key="1">
    <source>
        <dbReference type="SAM" id="Phobius"/>
    </source>
</evidence>
<dbReference type="AlphaFoldDB" id="A0A538UCX6"/>
<keyword evidence="1" id="KW-1133">Transmembrane helix</keyword>
<accession>A0A538UCX6</accession>
<dbReference type="Proteomes" id="UP000319771">
    <property type="component" value="Unassembled WGS sequence"/>
</dbReference>